<reference evidence="3" key="1">
    <citation type="submission" date="2023-05" db="EMBL/GenBank/DDBJ databases">
        <authorList>
            <person name="Stuckert A."/>
        </authorList>
    </citation>
    <scope>NUCLEOTIDE SEQUENCE</scope>
</reference>
<dbReference type="Proteomes" id="UP001162483">
    <property type="component" value="Unassembled WGS sequence"/>
</dbReference>
<feature type="region of interest" description="Disordered" evidence="1">
    <location>
        <begin position="1"/>
        <end position="23"/>
    </location>
</feature>
<dbReference type="InterPro" id="IPR039764">
    <property type="entry name" value="HABP4/SERBP1-like"/>
</dbReference>
<keyword evidence="4" id="KW-1185">Reference proteome</keyword>
<sequence length="117" mass="13209">MSLDEWKSMMDQNRPKTEFNLRKPEVSVPSKAVVIHKSKFANNINDDEDCHVGFRKPVNDITCQLEINFGNLPRPGRGGRGGGRGRVKREEAFTLEGLKVNDFSLNPEDPDHFPALC</sequence>
<evidence type="ECO:0000259" key="2">
    <source>
        <dbReference type="Pfam" id="PF04774"/>
    </source>
</evidence>
<dbReference type="PANTHER" id="PTHR12299">
    <property type="entry name" value="HYALURONIC ACID-BINDING PROTEIN 4"/>
    <property type="match status" value="1"/>
</dbReference>
<accession>A0ABN9GQR3</accession>
<dbReference type="EMBL" id="CATNWA010019163">
    <property type="protein sequence ID" value="CAI9611690.1"/>
    <property type="molecule type" value="Genomic_DNA"/>
</dbReference>
<comment type="caution">
    <text evidence="3">The sequence shown here is derived from an EMBL/GenBank/DDBJ whole genome shotgun (WGS) entry which is preliminary data.</text>
</comment>
<evidence type="ECO:0000256" key="1">
    <source>
        <dbReference type="SAM" id="MobiDB-lite"/>
    </source>
</evidence>
<dbReference type="InterPro" id="IPR006861">
    <property type="entry name" value="HABP4_PAIRBP1-bd"/>
</dbReference>
<proteinExistence type="predicted"/>
<dbReference type="Pfam" id="PF04774">
    <property type="entry name" value="HABP4_PAI-RBP1"/>
    <property type="match status" value="1"/>
</dbReference>
<gene>
    <name evidence="3" type="ORF">SPARVUS_LOCUS14588849</name>
</gene>
<evidence type="ECO:0000313" key="4">
    <source>
        <dbReference type="Proteomes" id="UP001162483"/>
    </source>
</evidence>
<organism evidence="3 4">
    <name type="scientific">Staurois parvus</name>
    <dbReference type="NCBI Taxonomy" id="386267"/>
    <lineage>
        <taxon>Eukaryota</taxon>
        <taxon>Metazoa</taxon>
        <taxon>Chordata</taxon>
        <taxon>Craniata</taxon>
        <taxon>Vertebrata</taxon>
        <taxon>Euteleostomi</taxon>
        <taxon>Amphibia</taxon>
        <taxon>Batrachia</taxon>
        <taxon>Anura</taxon>
        <taxon>Neobatrachia</taxon>
        <taxon>Ranoidea</taxon>
        <taxon>Ranidae</taxon>
        <taxon>Staurois</taxon>
    </lineage>
</organism>
<feature type="domain" description="Hyaluronan/mRNA-binding protein" evidence="2">
    <location>
        <begin position="1"/>
        <end position="26"/>
    </location>
</feature>
<protein>
    <recommendedName>
        <fullName evidence="2">Hyaluronan/mRNA-binding protein domain-containing protein</fullName>
    </recommendedName>
</protein>
<evidence type="ECO:0000313" key="3">
    <source>
        <dbReference type="EMBL" id="CAI9611690.1"/>
    </source>
</evidence>
<dbReference type="PANTHER" id="PTHR12299:SF30">
    <property type="entry name" value="INTRACELLULAR HYALURONAN-BINDING PROTEIN 4"/>
    <property type="match status" value="1"/>
</dbReference>
<name>A0ABN9GQR3_9NEOB</name>